<keyword evidence="2" id="KW-0106">Calcium</keyword>
<evidence type="ECO:0000256" key="3">
    <source>
        <dbReference type="SAM" id="MobiDB-lite"/>
    </source>
</evidence>
<protein>
    <submittedName>
        <fullName evidence="5">Calcineurin b</fullName>
    </submittedName>
</protein>
<sequence length="233" mass="26482">MGCGDSKPKVDTKKVKPKTENSIPEVKKEPTKTTKDEKPKETETNSNSKSLPQEEVTSLAQRSNFSEEEVRELYEHYQKISASIDDDGVIDDQEFTQALGLTQSEFAKRLFQVFDDNGDGVVNFEEFLLGLAPFSHKGTIDQKLNFSFKVFDIDGNGGIDKEELYTLLKSSLSDTFLAQLSEEQLRQLVDQTFQEADIDGNGEIDIDEYRDMVNKHPQILNNLQIDLPFFKKK</sequence>
<dbReference type="PANTHER" id="PTHR23056:SF110">
    <property type="entry name" value="CALMODULIN"/>
    <property type="match status" value="1"/>
</dbReference>
<evidence type="ECO:0000313" key="6">
    <source>
        <dbReference type="Proteomes" id="UP001149090"/>
    </source>
</evidence>
<dbReference type="PROSITE" id="PS00018">
    <property type="entry name" value="EF_HAND_1"/>
    <property type="match status" value="2"/>
</dbReference>
<feature type="region of interest" description="Disordered" evidence="3">
    <location>
        <begin position="1"/>
        <end position="64"/>
    </location>
</feature>
<dbReference type="GO" id="GO:0019900">
    <property type="term" value="F:kinase binding"/>
    <property type="evidence" value="ECO:0007669"/>
    <property type="project" value="InterPro"/>
</dbReference>
<dbReference type="Pfam" id="PF13499">
    <property type="entry name" value="EF-hand_7"/>
    <property type="match status" value="1"/>
</dbReference>
<dbReference type="InterPro" id="IPR018247">
    <property type="entry name" value="EF_Hand_1_Ca_BS"/>
</dbReference>
<feature type="compositionally biased region" description="Polar residues" evidence="3">
    <location>
        <begin position="45"/>
        <end position="64"/>
    </location>
</feature>
<keyword evidence="1" id="KW-0677">Repeat</keyword>
<feature type="domain" description="EF-hand" evidence="4">
    <location>
        <begin position="139"/>
        <end position="174"/>
    </location>
</feature>
<evidence type="ECO:0000259" key="4">
    <source>
        <dbReference type="PROSITE" id="PS50222"/>
    </source>
</evidence>
<dbReference type="Proteomes" id="UP001149090">
    <property type="component" value="Unassembled WGS sequence"/>
</dbReference>
<dbReference type="SUPFAM" id="SSF47473">
    <property type="entry name" value="EF-hand"/>
    <property type="match status" value="1"/>
</dbReference>
<dbReference type="PRINTS" id="PR00450">
    <property type="entry name" value="RECOVERIN"/>
</dbReference>
<feature type="domain" description="EF-hand" evidence="4">
    <location>
        <begin position="184"/>
        <end position="219"/>
    </location>
</feature>
<feature type="domain" description="EF-hand" evidence="4">
    <location>
        <begin position="102"/>
        <end position="137"/>
    </location>
</feature>
<dbReference type="Gene3D" id="1.10.238.10">
    <property type="entry name" value="EF-hand"/>
    <property type="match status" value="1"/>
</dbReference>
<keyword evidence="6" id="KW-1185">Reference proteome</keyword>
<dbReference type="AlphaFoldDB" id="A0A9Q0R7M6"/>
<dbReference type="GO" id="GO:0005509">
    <property type="term" value="F:calcium ion binding"/>
    <property type="evidence" value="ECO:0007669"/>
    <property type="project" value="InterPro"/>
</dbReference>
<dbReference type="PROSITE" id="PS50222">
    <property type="entry name" value="EF_HAND_2"/>
    <property type="match status" value="3"/>
</dbReference>
<dbReference type="SMART" id="SM00054">
    <property type="entry name" value="EFh"/>
    <property type="match status" value="3"/>
</dbReference>
<dbReference type="Pfam" id="PF00036">
    <property type="entry name" value="EF-hand_1"/>
    <property type="match status" value="1"/>
</dbReference>
<organism evidence="5 6">
    <name type="scientific">Anaeramoeba ignava</name>
    <name type="common">Anaerobic marine amoeba</name>
    <dbReference type="NCBI Taxonomy" id="1746090"/>
    <lineage>
        <taxon>Eukaryota</taxon>
        <taxon>Metamonada</taxon>
        <taxon>Anaeramoebidae</taxon>
        <taxon>Anaeramoeba</taxon>
    </lineage>
</organism>
<dbReference type="OrthoDB" id="191686at2759"/>
<dbReference type="InterPro" id="IPR045198">
    <property type="entry name" value="CNBL1-10"/>
</dbReference>
<dbReference type="OMA" id="MGCVCMK"/>
<dbReference type="InterPro" id="IPR011992">
    <property type="entry name" value="EF-hand-dom_pair"/>
</dbReference>
<comment type="caution">
    <text evidence="5">The sequence shown here is derived from an EMBL/GenBank/DDBJ whole genome shotgun (WGS) entry which is preliminary data.</text>
</comment>
<feature type="compositionally biased region" description="Basic and acidic residues" evidence="3">
    <location>
        <begin position="1"/>
        <end position="43"/>
    </location>
</feature>
<dbReference type="CDD" id="cd00051">
    <property type="entry name" value="EFh"/>
    <property type="match status" value="1"/>
</dbReference>
<dbReference type="InterPro" id="IPR002048">
    <property type="entry name" value="EF_hand_dom"/>
</dbReference>
<accession>A0A9Q0R7M6</accession>
<evidence type="ECO:0000256" key="2">
    <source>
        <dbReference type="ARBA" id="ARBA00022837"/>
    </source>
</evidence>
<name>A0A9Q0R7M6_ANAIG</name>
<dbReference type="GO" id="GO:0019722">
    <property type="term" value="P:calcium-mediated signaling"/>
    <property type="evidence" value="ECO:0007669"/>
    <property type="project" value="InterPro"/>
</dbReference>
<evidence type="ECO:0000313" key="5">
    <source>
        <dbReference type="EMBL" id="KAJ5070179.1"/>
    </source>
</evidence>
<evidence type="ECO:0000256" key="1">
    <source>
        <dbReference type="ARBA" id="ARBA00022737"/>
    </source>
</evidence>
<reference evidence="5" key="1">
    <citation type="submission" date="2022-10" db="EMBL/GenBank/DDBJ databases">
        <title>Novel sulphate-reducing endosymbionts in the free-living metamonad Anaeramoeba.</title>
        <authorList>
            <person name="Jerlstrom-Hultqvist J."/>
            <person name="Cepicka I."/>
            <person name="Gallot-Lavallee L."/>
            <person name="Salas-Leiva D."/>
            <person name="Curtis B.A."/>
            <person name="Zahonova K."/>
            <person name="Pipaliya S."/>
            <person name="Dacks J."/>
            <person name="Roger A.J."/>
        </authorList>
    </citation>
    <scope>NUCLEOTIDE SEQUENCE</scope>
    <source>
        <strain evidence="5">BMAN</strain>
    </source>
</reference>
<dbReference type="PANTHER" id="PTHR23056">
    <property type="entry name" value="CALCINEURIN B"/>
    <property type="match status" value="1"/>
</dbReference>
<gene>
    <name evidence="5" type="ORF">M0811_11208</name>
</gene>
<dbReference type="EMBL" id="JAPDFW010000098">
    <property type="protein sequence ID" value="KAJ5070179.1"/>
    <property type="molecule type" value="Genomic_DNA"/>
</dbReference>
<proteinExistence type="predicted"/>